<dbReference type="InterPro" id="IPR007383">
    <property type="entry name" value="DUF445"/>
</dbReference>
<feature type="transmembrane region" description="Helical" evidence="6">
    <location>
        <begin position="356"/>
        <end position="378"/>
    </location>
</feature>
<protein>
    <submittedName>
        <fullName evidence="7">DUF445 family protein</fullName>
    </submittedName>
</protein>
<dbReference type="PANTHER" id="PTHR35791">
    <property type="entry name" value="UPF0754 MEMBRANE PROTEIN YHEB"/>
    <property type="match status" value="1"/>
</dbReference>
<keyword evidence="3 6" id="KW-0812">Transmembrane</keyword>
<reference evidence="7 8" key="1">
    <citation type="submission" date="2024-01" db="EMBL/GenBank/DDBJ databases">
        <title>Seven novel Bacillus-like species.</title>
        <authorList>
            <person name="Liu G."/>
        </authorList>
    </citation>
    <scope>NUCLEOTIDE SEQUENCE [LARGE SCALE GENOMIC DNA]</scope>
    <source>
        <strain evidence="7 8">FJAT-51614</strain>
    </source>
</reference>
<keyword evidence="8" id="KW-1185">Reference proteome</keyword>
<dbReference type="PIRSF" id="PIRSF032178">
    <property type="entry name" value="UCP032178"/>
    <property type="match status" value="1"/>
</dbReference>
<evidence type="ECO:0000256" key="2">
    <source>
        <dbReference type="ARBA" id="ARBA00008053"/>
    </source>
</evidence>
<comment type="similarity">
    <text evidence="2">Belongs to the UPF0754 family.</text>
</comment>
<keyword evidence="5 6" id="KW-0472">Membrane</keyword>
<dbReference type="RefSeq" id="WP_336497913.1">
    <property type="nucleotide sequence ID" value="NZ_JBAWSY010000008.1"/>
</dbReference>
<sequence>MNLFWTILFMAAVGAAIGAVTNHLAIQMLFRPHEAKYIGSWRIPFTPGLIPKRRDELAKQLGNTVINHLLTPDIFKRKYFNEEMQDKTTKLIVRQLNEKILLSDKTIADWLKLSGIENIVTIANTKIDEQVDIQFNRLKSRFENETIRQLAPEDWQVKADSKVGEIVSYILFKGEEFFQSEEGKRSVKNLIDDFLSTKGTLGSMIQMFVGESSTLAGKVQPEILKFLKAPGTKNMLENIVRNEWEKLKDRPIIEIMDGFDFEPVVKNVKSYLKKELAIEERLSHSLVHYFPEATEWTQTKLVPKLTSFAFMEAEAKLEEVLRKMKLEDMVKEQVDSFPVARLEDIVLGISKREFKMITVLGGFLGGLIGIIQGLIVFITG</sequence>
<dbReference type="Proteomes" id="UP001364890">
    <property type="component" value="Unassembled WGS sequence"/>
</dbReference>
<evidence type="ECO:0000256" key="4">
    <source>
        <dbReference type="ARBA" id="ARBA00022989"/>
    </source>
</evidence>
<evidence type="ECO:0000313" key="7">
    <source>
        <dbReference type="EMBL" id="MEI4770350.1"/>
    </source>
</evidence>
<gene>
    <name evidence="7" type="ORF">WAX74_11960</name>
</gene>
<name>A0ABU8F7W1_9BACI</name>
<accession>A0ABU8F7W1</accession>
<evidence type="ECO:0000313" key="8">
    <source>
        <dbReference type="Proteomes" id="UP001364890"/>
    </source>
</evidence>
<dbReference type="PANTHER" id="PTHR35791:SF1">
    <property type="entry name" value="UPF0754 MEMBRANE PROTEIN YHEB"/>
    <property type="match status" value="1"/>
</dbReference>
<evidence type="ECO:0000256" key="3">
    <source>
        <dbReference type="ARBA" id="ARBA00022692"/>
    </source>
</evidence>
<evidence type="ECO:0000256" key="6">
    <source>
        <dbReference type="SAM" id="Phobius"/>
    </source>
</evidence>
<comment type="subcellular location">
    <subcellularLocation>
        <location evidence="1">Cell membrane</location>
    </subcellularLocation>
</comment>
<dbReference type="EMBL" id="JBAWSY010000008">
    <property type="protein sequence ID" value="MEI4770350.1"/>
    <property type="molecule type" value="Genomic_DNA"/>
</dbReference>
<keyword evidence="4 6" id="KW-1133">Transmembrane helix</keyword>
<comment type="caution">
    <text evidence="7">The sequence shown here is derived from an EMBL/GenBank/DDBJ whole genome shotgun (WGS) entry which is preliminary data.</text>
</comment>
<evidence type="ECO:0000256" key="1">
    <source>
        <dbReference type="ARBA" id="ARBA00004236"/>
    </source>
</evidence>
<dbReference type="Pfam" id="PF04286">
    <property type="entry name" value="DUF445"/>
    <property type="match status" value="1"/>
</dbReference>
<dbReference type="InterPro" id="IPR016991">
    <property type="entry name" value="UCP032178"/>
</dbReference>
<organism evidence="7 8">
    <name type="scientific">Psychrobacillus mangrovi</name>
    <dbReference type="NCBI Taxonomy" id="3117745"/>
    <lineage>
        <taxon>Bacteria</taxon>
        <taxon>Bacillati</taxon>
        <taxon>Bacillota</taxon>
        <taxon>Bacilli</taxon>
        <taxon>Bacillales</taxon>
        <taxon>Bacillaceae</taxon>
        <taxon>Psychrobacillus</taxon>
    </lineage>
</organism>
<proteinExistence type="inferred from homology"/>
<evidence type="ECO:0000256" key="5">
    <source>
        <dbReference type="ARBA" id="ARBA00023136"/>
    </source>
</evidence>